<evidence type="ECO:0000256" key="2">
    <source>
        <dbReference type="ARBA" id="ARBA00022803"/>
    </source>
</evidence>
<accession>A0A396RLP3</accession>
<dbReference type="EMBL" id="QWLV01000005">
    <property type="protein sequence ID" value="RHW17238.1"/>
    <property type="molecule type" value="Genomic_DNA"/>
</dbReference>
<dbReference type="SUPFAM" id="SSF48452">
    <property type="entry name" value="TPR-like"/>
    <property type="match status" value="2"/>
</dbReference>
<evidence type="ECO:0000313" key="4">
    <source>
        <dbReference type="EMBL" id="RHW17238.1"/>
    </source>
</evidence>
<keyword evidence="1" id="KW-0677">Repeat</keyword>
<dbReference type="PANTHER" id="PTHR45586">
    <property type="entry name" value="TPR REPEAT-CONTAINING PROTEIN PA4667"/>
    <property type="match status" value="1"/>
</dbReference>
<comment type="caution">
    <text evidence="4">The sequence shown here is derived from an EMBL/GenBank/DDBJ whole genome shotgun (WGS) entry which is preliminary data.</text>
</comment>
<dbReference type="InterPro" id="IPR019734">
    <property type="entry name" value="TPR_rpt"/>
</dbReference>
<dbReference type="InterPro" id="IPR051012">
    <property type="entry name" value="CellSynth/LPSAsmb/PSIAsmb"/>
</dbReference>
<evidence type="ECO:0000256" key="1">
    <source>
        <dbReference type="ARBA" id="ARBA00022737"/>
    </source>
</evidence>
<protein>
    <submittedName>
        <fullName evidence="4">Tetratricopeptide repeat protein</fullName>
    </submittedName>
</protein>
<dbReference type="PROSITE" id="PS50005">
    <property type="entry name" value="TPR"/>
    <property type="match status" value="1"/>
</dbReference>
<sequence>MPGVAPAATDGDHKAMAAYLRARAADADGRPRLAAAGYATALAALPGDEVIAIRAYRQALTVGDMALADRAAAILRRSNVAPNDAEILLLSSAIAADDLREAEAAIDRIASGSLDFLAPVMRGWLALERGEDNAAALLDVEAGNPIGARYARSHRALILLAQGKIEDGVAATRAALGADAGNLDLRLAAAARLADKGQRQTAEALLTGNDPVMVRAREQLGDKRRRGDGATTAAEGIALLLTQLAADIGAEGGSLLGIALSRAALRLDPDEARTRLVLARALAEDTPELALAEIARIGEASPLAPLAAAQAAMIRSDMGDTDSALALAHARATEPDAAPAFISGYADLLTNAGRHAEAAAEYGRAADALRAEGRPVPWTLLLQRGAALEQADRWAEAKPLLEAALAAAPEEPVVLNYLGYSQVERGENLAAAEALIAKAVALRPDDGAIIDSLGWAQYMQGRHKQAVETLEQAAKAEPADPEINEHLGDAYWAVGRRFEARYAWRAARLYADDEASARIAGKISNGLQSAAR</sequence>
<dbReference type="RefSeq" id="WP_118864405.1">
    <property type="nucleotide sequence ID" value="NZ_QWLV01000005.1"/>
</dbReference>
<name>A0A396RLP3_9SPHN</name>
<dbReference type="PANTHER" id="PTHR45586:SF1">
    <property type="entry name" value="LIPOPOLYSACCHARIDE ASSEMBLY PROTEIN B"/>
    <property type="match status" value="1"/>
</dbReference>
<dbReference type="SMART" id="SM00028">
    <property type="entry name" value="TPR"/>
    <property type="match status" value="5"/>
</dbReference>
<dbReference type="Gene3D" id="1.25.40.10">
    <property type="entry name" value="Tetratricopeptide repeat domain"/>
    <property type="match status" value="2"/>
</dbReference>
<dbReference type="Proteomes" id="UP000266693">
    <property type="component" value="Unassembled WGS sequence"/>
</dbReference>
<evidence type="ECO:0000256" key="3">
    <source>
        <dbReference type="PROSITE-ProRule" id="PRU00339"/>
    </source>
</evidence>
<feature type="repeat" description="TPR" evidence="3">
    <location>
        <begin position="447"/>
        <end position="480"/>
    </location>
</feature>
<reference evidence="4 5" key="1">
    <citation type="submission" date="2018-08" db="EMBL/GenBank/DDBJ databases">
        <title>The multiple taxonomic identification of Sphingomonas gilva.</title>
        <authorList>
            <person name="Zhu D."/>
            <person name="Zheng S."/>
        </authorList>
    </citation>
    <scope>NUCLEOTIDE SEQUENCE [LARGE SCALE GENOMIC DNA]</scope>
    <source>
        <strain evidence="4 5">ZDH117</strain>
    </source>
</reference>
<keyword evidence="5" id="KW-1185">Reference proteome</keyword>
<gene>
    <name evidence="4" type="ORF">D1610_11895</name>
</gene>
<dbReference type="Pfam" id="PF13414">
    <property type="entry name" value="TPR_11"/>
    <property type="match status" value="1"/>
</dbReference>
<dbReference type="InterPro" id="IPR011990">
    <property type="entry name" value="TPR-like_helical_dom_sf"/>
</dbReference>
<proteinExistence type="predicted"/>
<dbReference type="AlphaFoldDB" id="A0A396RLP3"/>
<evidence type="ECO:0000313" key="5">
    <source>
        <dbReference type="Proteomes" id="UP000266693"/>
    </source>
</evidence>
<dbReference type="OrthoDB" id="9766710at2"/>
<organism evidence="4 5">
    <name type="scientific">Sphingomonas gilva</name>
    <dbReference type="NCBI Taxonomy" id="2305907"/>
    <lineage>
        <taxon>Bacteria</taxon>
        <taxon>Pseudomonadati</taxon>
        <taxon>Pseudomonadota</taxon>
        <taxon>Alphaproteobacteria</taxon>
        <taxon>Sphingomonadales</taxon>
        <taxon>Sphingomonadaceae</taxon>
        <taxon>Sphingomonas</taxon>
    </lineage>
</organism>
<keyword evidence="2 3" id="KW-0802">TPR repeat</keyword>